<dbReference type="EMBL" id="CENE01000004">
    <property type="protein sequence ID" value="CEQ39714.1"/>
    <property type="molecule type" value="Genomic_DNA"/>
</dbReference>
<gene>
    <name evidence="1" type="primary">SPOSA6832_01265</name>
</gene>
<keyword evidence="2" id="KW-1185">Reference proteome</keyword>
<dbReference type="AlphaFoldDB" id="A0A0D6EID3"/>
<organism evidence="1 2">
    <name type="scientific">Sporidiobolus salmonicolor</name>
    <name type="common">Yeast-like fungus</name>
    <name type="synonym">Sporobolomyces salmonicolor</name>
    <dbReference type="NCBI Taxonomy" id="5005"/>
    <lineage>
        <taxon>Eukaryota</taxon>
        <taxon>Fungi</taxon>
        <taxon>Dikarya</taxon>
        <taxon>Basidiomycota</taxon>
        <taxon>Pucciniomycotina</taxon>
        <taxon>Microbotryomycetes</taxon>
        <taxon>Sporidiobolales</taxon>
        <taxon>Sporidiobolaceae</taxon>
        <taxon>Sporobolomyces</taxon>
    </lineage>
</organism>
<evidence type="ECO:0000313" key="1">
    <source>
        <dbReference type="EMBL" id="CEQ39714.1"/>
    </source>
</evidence>
<proteinExistence type="predicted"/>
<evidence type="ECO:0000313" key="2">
    <source>
        <dbReference type="Proteomes" id="UP000243876"/>
    </source>
</evidence>
<dbReference type="SUPFAM" id="SSF56801">
    <property type="entry name" value="Acetyl-CoA synthetase-like"/>
    <property type="match status" value="1"/>
</dbReference>
<dbReference type="Proteomes" id="UP000243876">
    <property type="component" value="Unassembled WGS sequence"/>
</dbReference>
<dbReference type="InterPro" id="IPR042099">
    <property type="entry name" value="ANL_N_sf"/>
</dbReference>
<protein>
    <submittedName>
        <fullName evidence="1">SPOSA6832_01265-mRNA-1:cds</fullName>
    </submittedName>
</protein>
<dbReference type="OrthoDB" id="1700726at2759"/>
<sequence length="548" mass="57879">MPSFQTDNLTLALASAIVLVLVISFKLRPSPPQAHPFLLGRQSVAAQTRLPDESAVYTNSGSSGARPAVRPEKNVCSLKDVLESSLTCLEGGERGTWIKGGERLADVIKALRAGLLTKLGAGPGKVAVSIEDPTDALLVALALATSPLKPVVVAPGSALPDAADITAIVHSSTKFVAARGASANPDATILILGGEGDLAADAQDLLAMGKTLVAGGEAPEAVAAEPSDVALTIISDGIPLELTHLNLTSALVSWLAIFPASPQSTKPTIKDTLVSFHHPSTPYGFGLALFGVFTSASLSFPPLPAEPTFEDVEAVFANRSSPSATLVFAPSSLLVQPLYTLILQKMLGDSSFIIRHARDGKLRLLREGSVSKQTIWDSLLFKGIRQDLTLHMLRAVFFDGPVEQSKLETFRCALGVPTVSLLSHTFLLAPLSAGNLWDVQRLPPPGTTALTGKEKAHVGPPATNVEIKLRGDEEEIATGRMRGEILLRSPLLPHPTSLPSSLLYIDRLLPQLPPYPGTSASEEDNSSKWLRTGIKAEMGTEGTLWLSS</sequence>
<reference evidence="2" key="1">
    <citation type="submission" date="2015-02" db="EMBL/GenBank/DDBJ databases">
        <authorList>
            <person name="Gon?alves P."/>
        </authorList>
    </citation>
    <scope>NUCLEOTIDE SEQUENCE [LARGE SCALE GENOMIC DNA]</scope>
</reference>
<accession>A0A0D6EID3</accession>
<name>A0A0D6EID3_SPOSA</name>
<dbReference type="Gene3D" id="3.40.50.12780">
    <property type="entry name" value="N-terminal domain of ligase-like"/>
    <property type="match status" value="1"/>
</dbReference>